<organism evidence="1">
    <name type="scientific">Hexamita inflata</name>
    <dbReference type="NCBI Taxonomy" id="28002"/>
    <lineage>
        <taxon>Eukaryota</taxon>
        <taxon>Metamonada</taxon>
        <taxon>Diplomonadida</taxon>
        <taxon>Hexamitidae</taxon>
        <taxon>Hexamitinae</taxon>
        <taxon>Hexamita</taxon>
    </lineage>
</organism>
<evidence type="ECO:0000313" key="3">
    <source>
        <dbReference type="EMBL" id="CAL6035830.1"/>
    </source>
</evidence>
<name>A0AA86U2P3_9EUKA</name>
<comment type="caution">
    <text evidence="1">The sequence shown here is derived from an EMBL/GenBank/DDBJ whole genome shotgun (WGS) entry which is preliminary data.</text>
</comment>
<protein>
    <submittedName>
        <fullName evidence="3">Hypothetical_protein</fullName>
    </submittedName>
</protein>
<evidence type="ECO:0000313" key="2">
    <source>
        <dbReference type="EMBL" id="CAI9968342.1"/>
    </source>
</evidence>
<dbReference type="EMBL" id="CAXDID020000152">
    <property type="protein sequence ID" value="CAL6041975.1"/>
    <property type="molecule type" value="Genomic_DNA"/>
</dbReference>
<evidence type="ECO:0000313" key="1">
    <source>
        <dbReference type="EMBL" id="CAI9935907.1"/>
    </source>
</evidence>
<sequence length="104" mass="11968">MQFKLPQILKAIDSSMTSSQTSDCGEQCSLLQFEQLFKDQNTTNDKSKTTCSILINRIQKQNQQIWDEINYCKQFETAIKTISSNIQSLIYNQRSIASYVSNTK</sequence>
<dbReference type="Proteomes" id="UP001642409">
    <property type="component" value="Unassembled WGS sequence"/>
</dbReference>
<reference evidence="1" key="1">
    <citation type="submission" date="2023-06" db="EMBL/GenBank/DDBJ databases">
        <authorList>
            <person name="Kurt Z."/>
        </authorList>
    </citation>
    <scope>NUCLEOTIDE SEQUENCE</scope>
</reference>
<reference evidence="3 5" key="2">
    <citation type="submission" date="2024-07" db="EMBL/GenBank/DDBJ databases">
        <authorList>
            <person name="Akdeniz Z."/>
        </authorList>
    </citation>
    <scope>NUCLEOTIDE SEQUENCE [LARGE SCALE GENOMIC DNA]</scope>
</reference>
<gene>
    <name evidence="1" type="ORF">HINF_LOCUS23552</name>
    <name evidence="3" type="ORF">HINF_LOCUS36118</name>
    <name evidence="4" type="ORF">HINF_LOCUS39370</name>
    <name evidence="2" type="ORF">HINF_LOCUS55987</name>
</gene>
<dbReference type="AlphaFoldDB" id="A0AA86U2P3"/>
<dbReference type="EMBL" id="CATOUU010000627">
    <property type="protein sequence ID" value="CAI9935907.1"/>
    <property type="molecule type" value="Genomic_DNA"/>
</dbReference>
<dbReference type="EMBL" id="CATOUU010001035">
    <property type="protein sequence ID" value="CAI9968342.1"/>
    <property type="molecule type" value="Genomic_DNA"/>
</dbReference>
<evidence type="ECO:0000313" key="5">
    <source>
        <dbReference type="Proteomes" id="UP001642409"/>
    </source>
</evidence>
<proteinExistence type="predicted"/>
<keyword evidence="5" id="KW-1185">Reference proteome</keyword>
<dbReference type="EMBL" id="CAXDID020000132">
    <property type="protein sequence ID" value="CAL6035830.1"/>
    <property type="molecule type" value="Genomic_DNA"/>
</dbReference>
<accession>A0AA86U2P3</accession>
<evidence type="ECO:0000313" key="4">
    <source>
        <dbReference type="EMBL" id="CAL6041975.1"/>
    </source>
</evidence>